<sequence length="305" mass="34646">MNPAHLPTENRPLFEVELEGMIADAAASRAPTRTIPPEAPTVSNVIHRKRSIPWESETASPASRRPRIDGHEQELPLRVTDSARSEHGEPVHPSGASSLNRPHHSPMQTIRRGPSFVHRLPPTLPHLEGHRLSNPTEATSWKAVHRSWNIKKDNWEHDELSKLRRRVGLRGVNRYVSALGSSSHHDHAFAPSKLPSGSQDREPSPLHRFSFSELPPKIRDRIYKLLLTKDRPIQIDLTWLRPKRTLPQYTVSDVEVFATRRKKGTQLLHQSSDTIPSRPKLRVFTTSKMTTRQAKEGFKEELPGV</sequence>
<organism evidence="2 3">
    <name type="scientific">Hortaea werneckii</name>
    <name type="common">Black yeast</name>
    <name type="synonym">Cladosporium werneckii</name>
    <dbReference type="NCBI Taxonomy" id="91943"/>
    <lineage>
        <taxon>Eukaryota</taxon>
        <taxon>Fungi</taxon>
        <taxon>Dikarya</taxon>
        <taxon>Ascomycota</taxon>
        <taxon>Pezizomycotina</taxon>
        <taxon>Dothideomycetes</taxon>
        <taxon>Dothideomycetidae</taxon>
        <taxon>Mycosphaerellales</taxon>
        <taxon>Teratosphaeriaceae</taxon>
        <taxon>Hortaea</taxon>
    </lineage>
</organism>
<feature type="region of interest" description="Disordered" evidence="1">
    <location>
        <begin position="180"/>
        <end position="208"/>
    </location>
</feature>
<name>A0A3M6XEF5_HORWE</name>
<feature type="region of interest" description="Disordered" evidence="1">
    <location>
        <begin position="27"/>
        <end position="113"/>
    </location>
</feature>
<gene>
    <name evidence="2" type="ORF">D0868_14691</name>
</gene>
<dbReference type="Proteomes" id="UP000282582">
    <property type="component" value="Unassembled WGS sequence"/>
</dbReference>
<proteinExistence type="predicted"/>
<accession>A0A3M6XEF5</accession>
<reference evidence="2 3" key="1">
    <citation type="journal article" date="2018" name="BMC Genomics">
        <title>Genomic evidence for intraspecific hybridization in a clonal and extremely halotolerant yeast.</title>
        <authorList>
            <person name="Gostincar C."/>
            <person name="Stajich J.E."/>
            <person name="Zupancic J."/>
            <person name="Zalar P."/>
            <person name="Gunde-Cimerman N."/>
        </authorList>
    </citation>
    <scope>NUCLEOTIDE SEQUENCE [LARGE SCALE GENOMIC DNA]</scope>
    <source>
        <strain evidence="2 3">EXF-6654</strain>
    </source>
</reference>
<protein>
    <submittedName>
        <fullName evidence="2">Uncharacterized protein</fullName>
    </submittedName>
</protein>
<evidence type="ECO:0000313" key="3">
    <source>
        <dbReference type="Proteomes" id="UP000282582"/>
    </source>
</evidence>
<dbReference type="AlphaFoldDB" id="A0A3M6XEF5"/>
<evidence type="ECO:0000256" key="1">
    <source>
        <dbReference type="SAM" id="MobiDB-lite"/>
    </source>
</evidence>
<feature type="compositionally biased region" description="Basic and acidic residues" evidence="1">
    <location>
        <begin position="66"/>
        <end position="90"/>
    </location>
</feature>
<comment type="caution">
    <text evidence="2">The sequence shown here is derived from an EMBL/GenBank/DDBJ whole genome shotgun (WGS) entry which is preliminary data.</text>
</comment>
<evidence type="ECO:0000313" key="2">
    <source>
        <dbReference type="EMBL" id="RMX89215.1"/>
    </source>
</evidence>
<dbReference type="EMBL" id="QWIK01002241">
    <property type="protein sequence ID" value="RMX89215.1"/>
    <property type="molecule type" value="Genomic_DNA"/>
</dbReference>